<evidence type="ECO:0000259" key="7">
    <source>
        <dbReference type="PROSITE" id="PS50948"/>
    </source>
</evidence>
<dbReference type="Pfam" id="PF00024">
    <property type="entry name" value="PAN_1"/>
    <property type="match status" value="1"/>
</dbReference>
<dbReference type="GO" id="GO:0046872">
    <property type="term" value="F:metal ion binding"/>
    <property type="evidence" value="ECO:0007669"/>
    <property type="project" value="UniProtKB-KW"/>
</dbReference>
<proteinExistence type="predicted"/>
<comment type="caution">
    <text evidence="6">Lacks conserved residue(s) required for the propagation of feature annotation.</text>
</comment>
<evidence type="ECO:0000313" key="10">
    <source>
        <dbReference type="Proteomes" id="UP000225706"/>
    </source>
</evidence>
<evidence type="ECO:0000256" key="5">
    <source>
        <dbReference type="ARBA" id="ARBA00023180"/>
    </source>
</evidence>
<gene>
    <name evidence="9" type="primary">PTX4</name>
    <name evidence="9" type="ORF">AWC38_SpisGene1575</name>
</gene>
<dbReference type="Gene3D" id="2.60.120.200">
    <property type="match status" value="1"/>
</dbReference>
<dbReference type="PROSITE" id="PS51828">
    <property type="entry name" value="PTX_2"/>
    <property type="match status" value="1"/>
</dbReference>
<keyword evidence="3" id="KW-0106">Calcium</keyword>
<dbReference type="SMART" id="SM00159">
    <property type="entry name" value="PTX"/>
    <property type="match status" value="1"/>
</dbReference>
<keyword evidence="10" id="KW-1185">Reference proteome</keyword>
<feature type="domain" description="Pentraxin (PTX)" evidence="8">
    <location>
        <begin position="1"/>
        <end position="178"/>
    </location>
</feature>
<accession>A0A2B4SUD0</accession>
<comment type="cofactor">
    <cofactor evidence="1">
        <name>Ca(2+)</name>
        <dbReference type="ChEBI" id="CHEBI:29108"/>
    </cofactor>
</comment>
<dbReference type="Proteomes" id="UP000225706">
    <property type="component" value="Unassembled WGS sequence"/>
</dbReference>
<dbReference type="InterPro" id="IPR013320">
    <property type="entry name" value="ConA-like_dom_sf"/>
</dbReference>
<dbReference type="InterPro" id="IPR051360">
    <property type="entry name" value="Neuronal_Pentraxin_Related"/>
</dbReference>
<evidence type="ECO:0000256" key="2">
    <source>
        <dbReference type="ARBA" id="ARBA00022723"/>
    </source>
</evidence>
<keyword evidence="2" id="KW-0479">Metal-binding</keyword>
<keyword evidence="4" id="KW-1015">Disulfide bond</keyword>
<keyword evidence="5" id="KW-0325">Glycoprotein</keyword>
<dbReference type="SMART" id="SM00473">
    <property type="entry name" value="PAN_AP"/>
    <property type="match status" value="1"/>
</dbReference>
<evidence type="ECO:0000256" key="3">
    <source>
        <dbReference type="ARBA" id="ARBA00022837"/>
    </source>
</evidence>
<name>A0A2B4SUD0_STYPI</name>
<dbReference type="Pfam" id="PF13385">
    <property type="entry name" value="Laminin_G_3"/>
    <property type="match status" value="1"/>
</dbReference>
<dbReference type="PANTHER" id="PTHR19277">
    <property type="entry name" value="PENTRAXIN"/>
    <property type="match status" value="1"/>
</dbReference>
<protein>
    <submittedName>
        <fullName evidence="9">Pentraxin-4</fullName>
    </submittedName>
</protein>
<evidence type="ECO:0000259" key="8">
    <source>
        <dbReference type="PROSITE" id="PS51828"/>
    </source>
</evidence>
<dbReference type="SUPFAM" id="SSF57414">
    <property type="entry name" value="Hairpin loop containing domain-like"/>
    <property type="match status" value="1"/>
</dbReference>
<comment type="caution">
    <text evidence="9">The sequence shown here is derived from an EMBL/GenBank/DDBJ whole genome shotgun (WGS) entry which is preliminary data.</text>
</comment>
<dbReference type="PROSITE" id="PS50948">
    <property type="entry name" value="PAN"/>
    <property type="match status" value="1"/>
</dbReference>
<dbReference type="PANTHER" id="PTHR19277:SF161">
    <property type="entry name" value="LAMININ G DOMAIN-CONTAINING PROTEIN"/>
    <property type="match status" value="1"/>
</dbReference>
<dbReference type="EMBL" id="LSMT01000011">
    <property type="protein sequence ID" value="PFX33501.1"/>
    <property type="molecule type" value="Genomic_DNA"/>
</dbReference>
<dbReference type="AlphaFoldDB" id="A0A2B4SUD0"/>
<feature type="domain" description="Apple" evidence="7">
    <location>
        <begin position="178"/>
        <end position="266"/>
    </location>
</feature>
<sequence length="267" mass="30246">MTYSGPLAPTTTLLSYSTSKYKKAFHLETKRTTITIDIYMDDNNLLYLRLPNSLKLEDKSWHHVCIIWYQTLPIPMTGFYFDGTHVLTSRAFRADKGLKGGGTLVLGARRDGSGEFVERLNGSMSNLKIWNRELTAQEISKVHGSCDFTRGNVFNWCENVIAPMLRKGVKIVSPSTTCISSLHGESTFTRQENFKLVGHVVTQKSVRDEFTCALLCLRSCNCQSFNLFKQDEDQFLCELSSATGKQHQADLILTQDKDVTYHAMLYD</sequence>
<dbReference type="OrthoDB" id="5949152at2759"/>
<dbReference type="SUPFAM" id="SSF49899">
    <property type="entry name" value="Concanavalin A-like lectins/glucanases"/>
    <property type="match status" value="1"/>
</dbReference>
<evidence type="ECO:0000313" key="9">
    <source>
        <dbReference type="EMBL" id="PFX33501.1"/>
    </source>
</evidence>
<dbReference type="InterPro" id="IPR001759">
    <property type="entry name" value="PTX_dom"/>
</dbReference>
<evidence type="ECO:0000256" key="4">
    <source>
        <dbReference type="ARBA" id="ARBA00023157"/>
    </source>
</evidence>
<evidence type="ECO:0000256" key="6">
    <source>
        <dbReference type="PROSITE-ProRule" id="PRU01172"/>
    </source>
</evidence>
<organism evidence="9 10">
    <name type="scientific">Stylophora pistillata</name>
    <name type="common">Smooth cauliflower coral</name>
    <dbReference type="NCBI Taxonomy" id="50429"/>
    <lineage>
        <taxon>Eukaryota</taxon>
        <taxon>Metazoa</taxon>
        <taxon>Cnidaria</taxon>
        <taxon>Anthozoa</taxon>
        <taxon>Hexacorallia</taxon>
        <taxon>Scleractinia</taxon>
        <taxon>Astrocoeniina</taxon>
        <taxon>Pocilloporidae</taxon>
        <taxon>Stylophora</taxon>
    </lineage>
</organism>
<dbReference type="InterPro" id="IPR003609">
    <property type="entry name" value="Pan_app"/>
</dbReference>
<evidence type="ECO:0000256" key="1">
    <source>
        <dbReference type="ARBA" id="ARBA00001913"/>
    </source>
</evidence>
<reference evidence="10" key="1">
    <citation type="journal article" date="2017" name="bioRxiv">
        <title>Comparative analysis of the genomes of Stylophora pistillata and Acropora digitifera provides evidence for extensive differences between species of corals.</title>
        <authorList>
            <person name="Voolstra C.R."/>
            <person name="Li Y."/>
            <person name="Liew Y.J."/>
            <person name="Baumgarten S."/>
            <person name="Zoccola D."/>
            <person name="Flot J.-F."/>
            <person name="Tambutte S."/>
            <person name="Allemand D."/>
            <person name="Aranda M."/>
        </authorList>
    </citation>
    <scope>NUCLEOTIDE SEQUENCE [LARGE SCALE GENOMIC DNA]</scope>
</reference>